<evidence type="ECO:0008006" key="4">
    <source>
        <dbReference type="Google" id="ProtNLM"/>
    </source>
</evidence>
<feature type="transmembrane region" description="Helical" evidence="1">
    <location>
        <begin position="84"/>
        <end position="104"/>
    </location>
</feature>
<feature type="transmembrane region" description="Helical" evidence="1">
    <location>
        <begin position="341"/>
        <end position="359"/>
    </location>
</feature>
<dbReference type="AlphaFoldDB" id="A0A078L3L3"/>
<feature type="transmembrane region" description="Helical" evidence="1">
    <location>
        <begin position="138"/>
        <end position="160"/>
    </location>
</feature>
<dbReference type="EMBL" id="CCSB01000003">
    <property type="protein sequence ID" value="CDZ78714.1"/>
    <property type="molecule type" value="Genomic_DNA"/>
</dbReference>
<feature type="transmembrane region" description="Helical" evidence="1">
    <location>
        <begin position="7"/>
        <end position="30"/>
    </location>
</feature>
<dbReference type="OrthoDB" id="5492344at2"/>
<dbReference type="STRING" id="1034943.BN59_03026"/>
<feature type="transmembrane region" description="Helical" evidence="1">
    <location>
        <begin position="254"/>
        <end position="280"/>
    </location>
</feature>
<feature type="transmembrane region" description="Helical" evidence="1">
    <location>
        <begin position="312"/>
        <end position="335"/>
    </location>
</feature>
<evidence type="ECO:0000313" key="2">
    <source>
        <dbReference type="EMBL" id="CDZ78714.1"/>
    </source>
</evidence>
<keyword evidence="1" id="KW-0472">Membrane</keyword>
<accession>A0A078L3L3</accession>
<dbReference type="Proteomes" id="UP000044071">
    <property type="component" value="Unassembled WGS sequence"/>
</dbReference>
<evidence type="ECO:0000313" key="3">
    <source>
        <dbReference type="Proteomes" id="UP000044071"/>
    </source>
</evidence>
<keyword evidence="1" id="KW-1133">Transmembrane helix</keyword>
<feature type="transmembrane region" description="Helical" evidence="1">
    <location>
        <begin position="111"/>
        <end position="132"/>
    </location>
</feature>
<proteinExistence type="predicted"/>
<dbReference type="RefSeq" id="WP_044011826.1">
    <property type="nucleotide sequence ID" value="NZ_CCVW01000003.1"/>
</dbReference>
<dbReference type="eggNOG" id="COG1807">
    <property type="taxonomic scope" value="Bacteria"/>
</dbReference>
<organism evidence="2 3">
    <name type="scientific">Legionella massiliensis</name>
    <dbReference type="NCBI Taxonomy" id="1034943"/>
    <lineage>
        <taxon>Bacteria</taxon>
        <taxon>Pseudomonadati</taxon>
        <taxon>Pseudomonadota</taxon>
        <taxon>Gammaproteobacteria</taxon>
        <taxon>Legionellales</taxon>
        <taxon>Legionellaceae</taxon>
        <taxon>Legionella</taxon>
    </lineage>
</organism>
<feature type="transmembrane region" description="Helical" evidence="1">
    <location>
        <begin position="172"/>
        <end position="200"/>
    </location>
</feature>
<feature type="transmembrane region" description="Helical" evidence="1">
    <location>
        <begin position="286"/>
        <end position="305"/>
    </location>
</feature>
<sequence length="511" mass="58935">MTTNKKWLFLALFLCFFYLLVLQVIAVWPYTIDDMYISLRYAKNWVDGYGLIWNLGDEPVEGYSNFSFVVLAALAIRMGLDPVVLLKAVNVISLLFSSLAIYCLSRFWFRGWLATIPCLWMLAYRGEIIWSVSGLETIFYQALICFSLFFLLRGMGYCLYPEPRKKPSLSFFAISGFLLAMAGLTRPEAPALMILFAALALLDSPKEMKGDYYKKLLAGCLVCIAIFLPYFLWRWHYYGRLFPNPVYCKGISDFFWVLNRTYLTLALPFFFLSLVAMHVAEDKRHYFFWLPSLVYLALLAHADPVSALDNRLFLPVFVLLLPLAFSGLATVLDYFVVEKDLFYYACLLMLAFWIAFLFLKPSSLKNYRYFTINPVNGYVLRNKVLAWLNHNAPANSPVVLADSGQIPYLSPLPYLDSYCLNNKAMTTIYKNDMYQGFCSDVMVRKPPVVILTSLIENDGNVIYAPVDACLKEHFKNDSIYKFQRTYEVKSVEFIYRYEIYVLRGRTGVQVG</sequence>
<reference evidence="2 3" key="1">
    <citation type="submission" date="2014-06" db="EMBL/GenBank/DDBJ databases">
        <authorList>
            <person name="Urmite Genomes Urmite Genomes"/>
        </authorList>
    </citation>
    <scope>NUCLEOTIDE SEQUENCE [LARGE SCALE GENOMIC DNA]</scope>
</reference>
<name>A0A078L3L3_9GAMM</name>
<gene>
    <name evidence="2" type="ORF">BN59_03026</name>
</gene>
<feature type="transmembrane region" description="Helical" evidence="1">
    <location>
        <begin position="212"/>
        <end position="233"/>
    </location>
</feature>
<protein>
    <recommendedName>
        <fullName evidence="4">Glycosyltransferase RgtA/B/C/D-like domain-containing protein</fullName>
    </recommendedName>
</protein>
<evidence type="ECO:0000256" key="1">
    <source>
        <dbReference type="SAM" id="Phobius"/>
    </source>
</evidence>
<keyword evidence="3" id="KW-1185">Reference proteome</keyword>
<keyword evidence="1" id="KW-0812">Transmembrane</keyword>